<evidence type="ECO:0000259" key="2">
    <source>
        <dbReference type="PROSITE" id="PS50206"/>
    </source>
</evidence>
<dbReference type="InterPro" id="IPR017582">
    <property type="entry name" value="SelU"/>
</dbReference>
<dbReference type="PROSITE" id="PS00380">
    <property type="entry name" value="RHODANESE_1"/>
    <property type="match status" value="1"/>
</dbReference>
<organism evidence="3 4">
    <name type="scientific">Maricaulis maris</name>
    <dbReference type="NCBI Taxonomy" id="74318"/>
    <lineage>
        <taxon>Bacteria</taxon>
        <taxon>Pseudomonadati</taxon>
        <taxon>Pseudomonadota</taxon>
        <taxon>Alphaproteobacteria</taxon>
        <taxon>Maricaulales</taxon>
        <taxon>Maricaulaceae</taxon>
        <taxon>Maricaulis</taxon>
    </lineage>
</organism>
<dbReference type="AlphaFoldDB" id="A0A495DCU7"/>
<dbReference type="Gene3D" id="3.40.250.10">
    <property type="entry name" value="Rhodanese-like domain"/>
    <property type="match status" value="1"/>
</dbReference>
<dbReference type="SMART" id="SM00450">
    <property type="entry name" value="RHOD"/>
    <property type="match status" value="1"/>
</dbReference>
<protein>
    <submittedName>
        <fullName evidence="3">tRNA 2-selenouridine synthase</fullName>
    </submittedName>
</protein>
<dbReference type="InterPro" id="IPR036873">
    <property type="entry name" value="Rhodanese-like_dom_sf"/>
</dbReference>
<dbReference type="GO" id="GO:0004792">
    <property type="term" value="F:thiosulfate-cyanide sulfurtransferase activity"/>
    <property type="evidence" value="ECO:0007669"/>
    <property type="project" value="InterPro"/>
</dbReference>
<evidence type="ECO:0000313" key="3">
    <source>
        <dbReference type="EMBL" id="RKR00131.1"/>
    </source>
</evidence>
<comment type="caution">
    <text evidence="3">The sequence shown here is derived from an EMBL/GenBank/DDBJ whole genome shotgun (WGS) entry which is preliminary data.</text>
</comment>
<dbReference type="NCBIfam" id="NF008752">
    <property type="entry name" value="PRK11784.1-4"/>
    <property type="match status" value="1"/>
</dbReference>
<dbReference type="PANTHER" id="PTHR30401">
    <property type="entry name" value="TRNA 2-SELENOURIDINE SYNTHASE"/>
    <property type="match status" value="1"/>
</dbReference>
<dbReference type="RefSeq" id="WP_233350698.1">
    <property type="nucleotide sequence ID" value="NZ_RBIM01000003.1"/>
</dbReference>
<dbReference type="Pfam" id="PF00581">
    <property type="entry name" value="Rhodanese"/>
    <property type="match status" value="1"/>
</dbReference>
<dbReference type="Pfam" id="PF26341">
    <property type="entry name" value="AAA_SelU"/>
    <property type="match status" value="1"/>
</dbReference>
<sequence>MTGIDTPMQRIATTDDLSGRGLERFDAIIDVRSPSEFAEDHLPGAINLPVLNDAERAQVGTHYTQISVFEARRMGAAIAARNISLHIATALAEKDKKFKPLVYCWRGGMRSQSMATILAAVGWKTTLVDGGYRTWRRQVVAELEREAPLPVVLIDGQTGTAKTRLLHVLAARGEQVIDLEGLACHRGSIFGDFSDEAQPGQKAFESALWCNIRDLDMDRPVYVEAESRQVGQRRVPQRLWAAMQAAPRLEIRAPVAERARYLMTAYPDLAADTDKLLAAIDVLRRFHARSDIETWQTLAETGDFQTLAAALVTAHYDPAYDRARNRDGATKRRSVLETATLDEAALETLADRIIAGG</sequence>
<dbReference type="InterPro" id="IPR001307">
    <property type="entry name" value="Thiosulphate_STrfase_CS"/>
</dbReference>
<dbReference type="PROSITE" id="PS50206">
    <property type="entry name" value="RHODANESE_3"/>
    <property type="match status" value="1"/>
</dbReference>
<name>A0A495DCU7_9PROT</name>
<dbReference type="GO" id="GO:0002098">
    <property type="term" value="P:tRNA wobble uridine modification"/>
    <property type="evidence" value="ECO:0007669"/>
    <property type="project" value="InterPro"/>
</dbReference>
<dbReference type="InterPro" id="IPR058840">
    <property type="entry name" value="AAA_SelU"/>
</dbReference>
<dbReference type="EMBL" id="RBIM01000003">
    <property type="protein sequence ID" value="RKR00131.1"/>
    <property type="molecule type" value="Genomic_DNA"/>
</dbReference>
<dbReference type="PANTHER" id="PTHR30401:SF0">
    <property type="entry name" value="TRNA 2-SELENOURIDINE SYNTHASE"/>
    <property type="match status" value="1"/>
</dbReference>
<dbReference type="NCBIfam" id="TIGR03167">
    <property type="entry name" value="tRNA_sel_U_synt"/>
    <property type="match status" value="1"/>
</dbReference>
<dbReference type="InterPro" id="IPR001763">
    <property type="entry name" value="Rhodanese-like_dom"/>
</dbReference>
<gene>
    <name evidence="3" type="ORF">C7435_1331</name>
</gene>
<dbReference type="SUPFAM" id="SSF52821">
    <property type="entry name" value="Rhodanese/Cell cycle control phosphatase"/>
    <property type="match status" value="1"/>
</dbReference>
<accession>A0A495DCU7</accession>
<keyword evidence="1" id="KW-0711">Selenium</keyword>
<dbReference type="NCBIfam" id="NF008750">
    <property type="entry name" value="PRK11784.1-2"/>
    <property type="match status" value="1"/>
</dbReference>
<feature type="domain" description="Rhodanese" evidence="2">
    <location>
        <begin position="28"/>
        <end position="144"/>
    </location>
</feature>
<dbReference type="GO" id="GO:0043828">
    <property type="term" value="F:tRNA 2-selenouridine synthase activity"/>
    <property type="evidence" value="ECO:0007669"/>
    <property type="project" value="InterPro"/>
</dbReference>
<evidence type="ECO:0000313" key="4">
    <source>
        <dbReference type="Proteomes" id="UP000273675"/>
    </source>
</evidence>
<dbReference type="Proteomes" id="UP000273675">
    <property type="component" value="Unassembled WGS sequence"/>
</dbReference>
<proteinExistence type="predicted"/>
<evidence type="ECO:0000256" key="1">
    <source>
        <dbReference type="ARBA" id="ARBA00023266"/>
    </source>
</evidence>
<reference evidence="3 4" key="1">
    <citation type="submission" date="2018-10" db="EMBL/GenBank/DDBJ databases">
        <title>Genomic Encyclopedia of Type Strains, Phase IV (KMG-IV): sequencing the most valuable type-strain genomes for metagenomic binning, comparative biology and taxonomic classification.</title>
        <authorList>
            <person name="Goeker M."/>
        </authorList>
    </citation>
    <scope>NUCLEOTIDE SEQUENCE [LARGE SCALE GENOMIC DNA]</scope>
    <source>
        <strain evidence="3 4">DSM 4734</strain>
    </source>
</reference>